<protein>
    <submittedName>
        <fullName evidence="1">Uncharacterized protein</fullName>
    </submittedName>
</protein>
<organism evidence="1 2">
    <name type="scientific">Rhodopirellula baltica SWK14</name>
    <dbReference type="NCBI Taxonomy" id="993516"/>
    <lineage>
        <taxon>Bacteria</taxon>
        <taxon>Pseudomonadati</taxon>
        <taxon>Planctomycetota</taxon>
        <taxon>Planctomycetia</taxon>
        <taxon>Pirellulales</taxon>
        <taxon>Pirellulaceae</taxon>
        <taxon>Rhodopirellula</taxon>
    </lineage>
</organism>
<reference evidence="1 2" key="1">
    <citation type="journal article" date="2013" name="Mar. Genomics">
        <title>Expression of sulfatases in Rhodopirellula baltica and the diversity of sulfatases in the genus Rhodopirellula.</title>
        <authorList>
            <person name="Wegner C.E."/>
            <person name="Richter-Heitmann T."/>
            <person name="Klindworth A."/>
            <person name="Klockow C."/>
            <person name="Richter M."/>
            <person name="Achstetter T."/>
            <person name="Glockner F.O."/>
            <person name="Harder J."/>
        </authorList>
    </citation>
    <scope>NUCLEOTIDE SEQUENCE [LARGE SCALE GENOMIC DNA]</scope>
    <source>
        <strain evidence="1 2">SWK14</strain>
    </source>
</reference>
<gene>
    <name evidence="1" type="ORF">RBSWK_05784</name>
</gene>
<name>L7C9D5_RHOBT</name>
<evidence type="ECO:0000313" key="1">
    <source>
        <dbReference type="EMBL" id="ELP30267.1"/>
    </source>
</evidence>
<sequence length="40" mass="4479">MKLSNQGGIARESFVRSAVTRIEEPDDRLMALSVISDLWS</sequence>
<dbReference type="Proteomes" id="UP000010959">
    <property type="component" value="Unassembled WGS sequence"/>
</dbReference>
<accession>L7C9D5</accession>
<dbReference type="AlphaFoldDB" id="L7C9D5"/>
<proteinExistence type="predicted"/>
<evidence type="ECO:0000313" key="2">
    <source>
        <dbReference type="Proteomes" id="UP000010959"/>
    </source>
</evidence>
<comment type="caution">
    <text evidence="1">The sequence shown here is derived from an EMBL/GenBank/DDBJ whole genome shotgun (WGS) entry which is preliminary data.</text>
</comment>
<dbReference type="EMBL" id="AMWG01000162">
    <property type="protein sequence ID" value="ELP30267.1"/>
    <property type="molecule type" value="Genomic_DNA"/>
</dbReference>